<gene>
    <name evidence="4" type="ORF">CFH99_05795</name>
</gene>
<feature type="domain" description="TNase-like" evidence="3">
    <location>
        <begin position="62"/>
        <end position="178"/>
    </location>
</feature>
<dbReference type="Proteomes" id="UP000662818">
    <property type="component" value="Chromosome"/>
</dbReference>
<feature type="region of interest" description="Disordered" evidence="1">
    <location>
        <begin position="224"/>
        <end position="251"/>
    </location>
</feature>
<dbReference type="PROSITE" id="PS50830">
    <property type="entry name" value="TNASE_3"/>
    <property type="match status" value="1"/>
</dbReference>
<evidence type="ECO:0000259" key="3">
    <source>
        <dbReference type="PROSITE" id="PS50830"/>
    </source>
</evidence>
<protein>
    <recommendedName>
        <fullName evidence="3">TNase-like domain-containing protein</fullName>
    </recommendedName>
</protein>
<feature type="compositionally biased region" description="Basic and acidic residues" evidence="1">
    <location>
        <begin position="188"/>
        <end position="205"/>
    </location>
</feature>
<dbReference type="InterPro" id="IPR035437">
    <property type="entry name" value="SNase_OB-fold_sf"/>
</dbReference>
<dbReference type="SUPFAM" id="SSF50199">
    <property type="entry name" value="Staphylococcal nuclease"/>
    <property type="match status" value="1"/>
</dbReference>
<feature type="chain" id="PRO_5045659173" description="TNase-like domain-containing protein" evidence="2">
    <location>
        <begin position="22"/>
        <end position="251"/>
    </location>
</feature>
<feature type="signal peptide" evidence="2">
    <location>
        <begin position="1"/>
        <end position="21"/>
    </location>
</feature>
<sequence length="251" mass="26411">MEMSGMRIGWAALVAALAVTAAGCEIDDGEPTAGDPVVTQTVTETATAGPTEVATSVEPVAEEPTYVVTHVVDGDTLDLDSGDTVRLVGIDTPERGECGFGPAQSAMKRLVLGKEVTLVESDEDADKYGRLLRYVEVGDLDVGLRMIRKGLAIARYDSRDGYGRHPREDRYITADEAAADVTCPKPKPKPEEPRGFADTGEKGGDCEPGYDPCVPRYPPDLDCADVGPVTVTGSDPHGLDRDGDGVACGGD</sequence>
<dbReference type="SMART" id="SM00318">
    <property type="entry name" value="SNc"/>
    <property type="match status" value="1"/>
</dbReference>
<reference evidence="4 5" key="1">
    <citation type="submission" date="2017-06" db="EMBL/GenBank/DDBJ databases">
        <title>Complete Genome Sequence of the Soil Carbazole-Degrading Bacterium Nocardioides aromaticivorans IC177.</title>
        <authorList>
            <person name="Vejarano F."/>
            <person name="Suzuki-Minakuchi C."/>
            <person name="Ohtsubo Y."/>
            <person name="Tsuda M."/>
            <person name="Okada K."/>
            <person name="Nojiri H."/>
        </authorList>
    </citation>
    <scope>NUCLEOTIDE SEQUENCE [LARGE SCALE GENOMIC DNA]</scope>
    <source>
        <strain evidence="4 5">IC177</strain>
    </source>
</reference>
<keyword evidence="2" id="KW-0732">Signal</keyword>
<dbReference type="EMBL" id="CP022295">
    <property type="protein sequence ID" value="QSR25132.1"/>
    <property type="molecule type" value="Genomic_DNA"/>
</dbReference>
<keyword evidence="5" id="KW-1185">Reference proteome</keyword>
<evidence type="ECO:0000256" key="1">
    <source>
        <dbReference type="SAM" id="MobiDB-lite"/>
    </source>
</evidence>
<evidence type="ECO:0000313" key="5">
    <source>
        <dbReference type="Proteomes" id="UP000662818"/>
    </source>
</evidence>
<dbReference type="PROSITE" id="PS51257">
    <property type="entry name" value="PROKAR_LIPOPROTEIN"/>
    <property type="match status" value="1"/>
</dbReference>
<dbReference type="Gene3D" id="2.40.50.90">
    <property type="match status" value="1"/>
</dbReference>
<accession>A0ABX7PH94</accession>
<dbReference type="InterPro" id="IPR016071">
    <property type="entry name" value="Staphylococal_nuclease_OB-fold"/>
</dbReference>
<dbReference type="Pfam" id="PF00565">
    <property type="entry name" value="SNase"/>
    <property type="match status" value="1"/>
</dbReference>
<evidence type="ECO:0000313" key="4">
    <source>
        <dbReference type="EMBL" id="QSR25132.1"/>
    </source>
</evidence>
<organism evidence="4 5">
    <name type="scientific">Nocardioides aromaticivorans</name>
    <dbReference type="NCBI Taxonomy" id="200618"/>
    <lineage>
        <taxon>Bacteria</taxon>
        <taxon>Bacillati</taxon>
        <taxon>Actinomycetota</taxon>
        <taxon>Actinomycetes</taxon>
        <taxon>Propionibacteriales</taxon>
        <taxon>Nocardioidaceae</taxon>
        <taxon>Nocardioides</taxon>
    </lineage>
</organism>
<feature type="region of interest" description="Disordered" evidence="1">
    <location>
        <begin position="183"/>
        <end position="211"/>
    </location>
</feature>
<proteinExistence type="predicted"/>
<name>A0ABX7PH94_9ACTN</name>
<evidence type="ECO:0000256" key="2">
    <source>
        <dbReference type="SAM" id="SignalP"/>
    </source>
</evidence>